<evidence type="ECO:0000256" key="1">
    <source>
        <dbReference type="SAM" id="MobiDB-lite"/>
    </source>
</evidence>
<evidence type="ECO:0008006" key="4">
    <source>
        <dbReference type="Google" id="ProtNLM"/>
    </source>
</evidence>
<organism evidence="2 3">
    <name type="scientific">Trifolium subterraneum</name>
    <name type="common">Subterranean clover</name>
    <dbReference type="NCBI Taxonomy" id="3900"/>
    <lineage>
        <taxon>Eukaryota</taxon>
        <taxon>Viridiplantae</taxon>
        <taxon>Streptophyta</taxon>
        <taxon>Embryophyta</taxon>
        <taxon>Tracheophyta</taxon>
        <taxon>Spermatophyta</taxon>
        <taxon>Magnoliopsida</taxon>
        <taxon>eudicotyledons</taxon>
        <taxon>Gunneridae</taxon>
        <taxon>Pentapetalae</taxon>
        <taxon>rosids</taxon>
        <taxon>fabids</taxon>
        <taxon>Fabales</taxon>
        <taxon>Fabaceae</taxon>
        <taxon>Papilionoideae</taxon>
        <taxon>50 kb inversion clade</taxon>
        <taxon>NPAAA clade</taxon>
        <taxon>Hologalegina</taxon>
        <taxon>IRL clade</taxon>
        <taxon>Trifolieae</taxon>
        <taxon>Trifolium</taxon>
    </lineage>
</organism>
<name>A0A2Z6PGI1_TRISU</name>
<feature type="region of interest" description="Disordered" evidence="1">
    <location>
        <begin position="132"/>
        <end position="183"/>
    </location>
</feature>
<dbReference type="SUPFAM" id="SSF52172">
    <property type="entry name" value="CheY-like"/>
    <property type="match status" value="1"/>
</dbReference>
<dbReference type="InterPro" id="IPR011006">
    <property type="entry name" value="CheY-like_superfamily"/>
</dbReference>
<keyword evidence="3" id="KW-1185">Reference proteome</keyword>
<gene>
    <name evidence="2" type="ORF">TSUD_13000</name>
</gene>
<proteinExistence type="predicted"/>
<dbReference type="Gene3D" id="3.40.50.2300">
    <property type="match status" value="1"/>
</dbReference>
<dbReference type="OrthoDB" id="10364728at2759"/>
<evidence type="ECO:0000313" key="2">
    <source>
        <dbReference type="EMBL" id="GAU44489.1"/>
    </source>
</evidence>
<dbReference type="EMBL" id="DF974048">
    <property type="protein sequence ID" value="GAU44489.1"/>
    <property type="molecule type" value="Genomic_DNA"/>
</dbReference>
<sequence length="183" mass="20477">MASQTRKLFVVSQDSKVIGSIRHWANKFHHEVTINSIIPQNALVGEFNDVDFIIVDGNLAHADHYSFLELVSKNAPVVVISDTVDDNSYKKNAEALKKGAIHYWYPPIDEETYKTIESLILGKKSFSTSKKMEAKVEEGETSSEVQGNEDKKRVQDSPSVGLHYSEGGRTIRYVETPGLPKKP</sequence>
<protein>
    <recommendedName>
        <fullName evidence="4">Response regulatory domain-containing protein</fullName>
    </recommendedName>
</protein>
<dbReference type="AlphaFoldDB" id="A0A2Z6PGI1"/>
<evidence type="ECO:0000313" key="3">
    <source>
        <dbReference type="Proteomes" id="UP000242715"/>
    </source>
</evidence>
<reference evidence="3" key="1">
    <citation type="journal article" date="2017" name="Front. Plant Sci.">
        <title>Climate Clever Clovers: New Paradigm to Reduce the Environmental Footprint of Ruminants by Breeding Low Methanogenic Forages Utilizing Haplotype Variation.</title>
        <authorList>
            <person name="Kaur P."/>
            <person name="Appels R."/>
            <person name="Bayer P.E."/>
            <person name="Keeble-Gagnere G."/>
            <person name="Wang J."/>
            <person name="Hirakawa H."/>
            <person name="Shirasawa K."/>
            <person name="Vercoe P."/>
            <person name="Stefanova K."/>
            <person name="Durmic Z."/>
            <person name="Nichols P."/>
            <person name="Revell C."/>
            <person name="Isobe S.N."/>
            <person name="Edwards D."/>
            <person name="Erskine W."/>
        </authorList>
    </citation>
    <scope>NUCLEOTIDE SEQUENCE [LARGE SCALE GENOMIC DNA]</scope>
    <source>
        <strain evidence="3">cv. Daliak</strain>
    </source>
</reference>
<dbReference type="Proteomes" id="UP000242715">
    <property type="component" value="Unassembled WGS sequence"/>
</dbReference>
<accession>A0A2Z6PGI1</accession>